<evidence type="ECO:0000313" key="2">
    <source>
        <dbReference type="Proteomes" id="UP000015176"/>
    </source>
</evidence>
<sequence length="138" mass="15341">MDNLKGGIMLEFLNRYPVLLEDKSVKETKAILAFTSSTVKASFEVTLPAEENDKKFAETLKTCEKLIFEQLYKDKAEAEQFEKINDAIAKSKAQSDKAENMIKLMSATVNDLIKTMADGGKLNDTTLNNASENSSTHI</sequence>
<dbReference type="InterPro" id="IPR009796">
    <property type="entry name" value="DUF1366"/>
</dbReference>
<dbReference type="EMBL" id="ALSF01000083">
    <property type="protein sequence ID" value="EPU38141.1"/>
    <property type="molecule type" value="Genomic_DNA"/>
</dbReference>
<gene>
    <name evidence="1" type="ORF">SAG0164_00585</name>
</gene>
<name>A0AAD2WV20_STRAG</name>
<accession>A0AAD2WV20</accession>
<dbReference type="AlphaFoldDB" id="A0AAD2WV20"/>
<dbReference type="Pfam" id="PF07104">
    <property type="entry name" value="DUF1366"/>
    <property type="match status" value="1"/>
</dbReference>
<dbReference type="Proteomes" id="UP000015176">
    <property type="component" value="Unassembled WGS sequence"/>
</dbReference>
<proteinExistence type="predicted"/>
<reference evidence="1 2" key="1">
    <citation type="submission" date="2012-07" db="EMBL/GenBank/DDBJ databases">
        <authorList>
            <person name="Moroni P."/>
            <person name="Richards V.P."/>
            <person name="Durkin S.A.S."/>
            <person name="Kim M."/>
            <person name="Pavinski Bitar P.D."/>
            <person name="Stanhope M.J."/>
            <person name="Town C.D."/>
            <person name="Zadoks R.N."/>
            <person name="Venter J.C."/>
        </authorList>
    </citation>
    <scope>NUCLEOTIDE SEQUENCE [LARGE SCALE GENOMIC DNA]</scope>
    <source>
        <strain evidence="1 2">MRI Z1-216</strain>
    </source>
</reference>
<comment type="caution">
    <text evidence="1">The sequence shown here is derived from an EMBL/GenBank/DDBJ whole genome shotgun (WGS) entry which is preliminary data.</text>
</comment>
<protein>
    <recommendedName>
        <fullName evidence="3">DUF1366 domain-containing protein</fullName>
    </recommendedName>
</protein>
<evidence type="ECO:0008006" key="3">
    <source>
        <dbReference type="Google" id="ProtNLM"/>
    </source>
</evidence>
<evidence type="ECO:0000313" key="1">
    <source>
        <dbReference type="EMBL" id="EPU38141.1"/>
    </source>
</evidence>
<organism evidence="1 2">
    <name type="scientific">Streptococcus agalactiae MRI Z1-216</name>
    <dbReference type="NCBI Taxonomy" id="1154879"/>
    <lineage>
        <taxon>Bacteria</taxon>
        <taxon>Bacillati</taxon>
        <taxon>Bacillota</taxon>
        <taxon>Bacilli</taxon>
        <taxon>Lactobacillales</taxon>
        <taxon>Streptococcaceae</taxon>
        <taxon>Streptococcus</taxon>
    </lineage>
</organism>